<evidence type="ECO:0000256" key="5">
    <source>
        <dbReference type="SAM" id="MobiDB-lite"/>
    </source>
</evidence>
<keyword evidence="3" id="KW-0904">Protein phosphatase</keyword>
<dbReference type="PANTHER" id="PTHR19134:SF553">
    <property type="entry name" value="TYROSINE-PROTEIN PHOSPHATASE 10D-RELATED"/>
    <property type="match status" value="1"/>
</dbReference>
<dbReference type="SMART" id="SM00194">
    <property type="entry name" value="PTPc"/>
    <property type="match status" value="1"/>
</dbReference>
<dbReference type="Proteomes" id="UP001374579">
    <property type="component" value="Unassembled WGS sequence"/>
</dbReference>
<protein>
    <recommendedName>
        <fullName evidence="1">protein-tyrosine-phosphatase</fullName>
        <ecNumber evidence="1">3.1.3.48</ecNumber>
    </recommendedName>
</protein>
<dbReference type="InterPro" id="IPR050348">
    <property type="entry name" value="Protein-Tyr_Phosphatase"/>
</dbReference>
<dbReference type="Pfam" id="PF00102">
    <property type="entry name" value="Y_phosphatase"/>
    <property type="match status" value="1"/>
</dbReference>
<sequence length="385" mass="44048">MKLTTLESVISKKQRDDFMLLRDEFEDLCLITRTKRIPNTASLMDINLSKNRYADILAYDHSRVKLTTDDEGSDYINANFVPGYNREDEYVACQGPLPYTVGDFWRMVWEHRMPIIVMLTQPKEKGKIKCEQYWPAERGEEVEYDNMKVTNISVSNVNDYNITIFSISNMQEESQPFEVVHFHHLEWPDMTADISPESMIEFLTVVRQHVRPDKPGPMVVHCSAGVGRTGTFISIDYAMQFISQRPIRDELDIFGFILRMRQSRGKMIQTEDQYLFIHQCARFLMAERRRRESEGTGNGKRCLPHASSTTSIDSARGDSRCSLQNGDLEELALEPADMDTVELDTNEDLPRSDAEAGDVEMSVYDMTACDDGPISASSTENLCVP</sequence>
<evidence type="ECO:0000256" key="4">
    <source>
        <dbReference type="ARBA" id="ARBA00051722"/>
    </source>
</evidence>
<comment type="caution">
    <text evidence="8">The sequence shown here is derived from an EMBL/GenBank/DDBJ whole genome shotgun (WGS) entry which is preliminary data.</text>
</comment>
<dbReference type="GO" id="GO:0004725">
    <property type="term" value="F:protein tyrosine phosphatase activity"/>
    <property type="evidence" value="ECO:0007669"/>
    <property type="project" value="UniProtKB-EC"/>
</dbReference>
<gene>
    <name evidence="8" type="ORF">V1264_015010</name>
</gene>
<evidence type="ECO:0000313" key="9">
    <source>
        <dbReference type="Proteomes" id="UP001374579"/>
    </source>
</evidence>
<name>A0AAN9BKS9_9CAEN</name>
<dbReference type="AlphaFoldDB" id="A0AAN9BKS9"/>
<dbReference type="PROSITE" id="PS50056">
    <property type="entry name" value="TYR_PHOSPHATASE_2"/>
    <property type="match status" value="1"/>
</dbReference>
<dbReference type="SUPFAM" id="SSF52799">
    <property type="entry name" value="(Phosphotyrosine protein) phosphatases II"/>
    <property type="match status" value="1"/>
</dbReference>
<dbReference type="PANTHER" id="PTHR19134">
    <property type="entry name" value="RECEPTOR-TYPE TYROSINE-PROTEIN PHOSPHATASE"/>
    <property type="match status" value="1"/>
</dbReference>
<dbReference type="InterPro" id="IPR016130">
    <property type="entry name" value="Tyr_Pase_AS"/>
</dbReference>
<dbReference type="Gene3D" id="3.90.190.10">
    <property type="entry name" value="Protein tyrosine phosphatase superfamily"/>
    <property type="match status" value="1"/>
</dbReference>
<feature type="domain" description="Tyrosine-protein phosphatase" evidence="6">
    <location>
        <begin position="21"/>
        <end position="284"/>
    </location>
</feature>
<organism evidence="8 9">
    <name type="scientific">Littorina saxatilis</name>
    <dbReference type="NCBI Taxonomy" id="31220"/>
    <lineage>
        <taxon>Eukaryota</taxon>
        <taxon>Metazoa</taxon>
        <taxon>Spiralia</taxon>
        <taxon>Lophotrochozoa</taxon>
        <taxon>Mollusca</taxon>
        <taxon>Gastropoda</taxon>
        <taxon>Caenogastropoda</taxon>
        <taxon>Littorinimorpha</taxon>
        <taxon>Littorinoidea</taxon>
        <taxon>Littorinidae</taxon>
        <taxon>Littorina</taxon>
    </lineage>
</organism>
<evidence type="ECO:0000313" key="8">
    <source>
        <dbReference type="EMBL" id="KAK7107023.1"/>
    </source>
</evidence>
<dbReference type="FunFam" id="3.90.190.10:FF:000102">
    <property type="entry name" value="Receptor-type tyrosine-protein phosphatase"/>
    <property type="match status" value="1"/>
</dbReference>
<feature type="domain" description="Tyrosine specific protein phosphatases" evidence="7">
    <location>
        <begin position="200"/>
        <end position="275"/>
    </location>
</feature>
<keyword evidence="2" id="KW-0378">Hydrolase</keyword>
<dbReference type="InterPro" id="IPR003595">
    <property type="entry name" value="Tyr_Pase_cat"/>
</dbReference>
<dbReference type="SMART" id="SM00404">
    <property type="entry name" value="PTPc_motif"/>
    <property type="match status" value="1"/>
</dbReference>
<dbReference type="PRINTS" id="PR00700">
    <property type="entry name" value="PRTYPHPHTASE"/>
</dbReference>
<feature type="compositionally biased region" description="Acidic residues" evidence="5">
    <location>
        <begin position="335"/>
        <end position="347"/>
    </location>
</feature>
<comment type="catalytic activity">
    <reaction evidence="4">
        <text>O-phospho-L-tyrosyl-[protein] + H2O = L-tyrosyl-[protein] + phosphate</text>
        <dbReference type="Rhea" id="RHEA:10684"/>
        <dbReference type="Rhea" id="RHEA-COMP:10136"/>
        <dbReference type="Rhea" id="RHEA-COMP:20101"/>
        <dbReference type="ChEBI" id="CHEBI:15377"/>
        <dbReference type="ChEBI" id="CHEBI:43474"/>
        <dbReference type="ChEBI" id="CHEBI:46858"/>
        <dbReference type="ChEBI" id="CHEBI:61978"/>
        <dbReference type="EC" id="3.1.3.48"/>
    </reaction>
</comment>
<evidence type="ECO:0000256" key="1">
    <source>
        <dbReference type="ARBA" id="ARBA00013064"/>
    </source>
</evidence>
<accession>A0AAN9BKS9</accession>
<evidence type="ECO:0000256" key="2">
    <source>
        <dbReference type="ARBA" id="ARBA00022801"/>
    </source>
</evidence>
<evidence type="ECO:0000256" key="3">
    <source>
        <dbReference type="ARBA" id="ARBA00022912"/>
    </source>
</evidence>
<dbReference type="PROSITE" id="PS50055">
    <property type="entry name" value="TYR_PHOSPHATASE_PTP"/>
    <property type="match status" value="1"/>
</dbReference>
<dbReference type="PROSITE" id="PS00383">
    <property type="entry name" value="TYR_PHOSPHATASE_1"/>
    <property type="match status" value="1"/>
</dbReference>
<dbReference type="EC" id="3.1.3.48" evidence="1"/>
<dbReference type="InterPro" id="IPR000242">
    <property type="entry name" value="PTP_cat"/>
</dbReference>
<dbReference type="InterPro" id="IPR029021">
    <property type="entry name" value="Prot-tyrosine_phosphatase-like"/>
</dbReference>
<dbReference type="EMBL" id="JBAMIC010000004">
    <property type="protein sequence ID" value="KAK7107023.1"/>
    <property type="molecule type" value="Genomic_DNA"/>
</dbReference>
<feature type="region of interest" description="Disordered" evidence="5">
    <location>
        <begin position="335"/>
        <end position="357"/>
    </location>
</feature>
<keyword evidence="9" id="KW-1185">Reference proteome</keyword>
<evidence type="ECO:0000259" key="7">
    <source>
        <dbReference type="PROSITE" id="PS50056"/>
    </source>
</evidence>
<reference evidence="8 9" key="1">
    <citation type="submission" date="2024-02" db="EMBL/GenBank/DDBJ databases">
        <title>Chromosome-scale genome assembly of the rough periwinkle Littorina saxatilis.</title>
        <authorList>
            <person name="De Jode A."/>
            <person name="Faria R."/>
            <person name="Formenti G."/>
            <person name="Sims Y."/>
            <person name="Smith T.P."/>
            <person name="Tracey A."/>
            <person name="Wood J.M.D."/>
            <person name="Zagrodzka Z.B."/>
            <person name="Johannesson K."/>
            <person name="Butlin R.K."/>
            <person name="Leder E.H."/>
        </authorList>
    </citation>
    <scope>NUCLEOTIDE SEQUENCE [LARGE SCALE GENOMIC DNA]</scope>
    <source>
        <strain evidence="8">Snail1</strain>
        <tissue evidence="8">Muscle</tissue>
    </source>
</reference>
<proteinExistence type="predicted"/>
<evidence type="ECO:0000259" key="6">
    <source>
        <dbReference type="PROSITE" id="PS50055"/>
    </source>
</evidence>
<feature type="region of interest" description="Disordered" evidence="5">
    <location>
        <begin position="291"/>
        <end position="321"/>
    </location>
</feature>
<dbReference type="InterPro" id="IPR000387">
    <property type="entry name" value="Tyr_Pase_dom"/>
</dbReference>